<reference evidence="1 2" key="1">
    <citation type="journal article" date="2018" name="Int. J. Syst. Evol. Microbiol.">
        <title>Mesosutterella multiformis gen. nov., sp. nov., a member of the family Sutterellaceae and Sutterella megalosphaeroides sp. nov., isolated from human faeces.</title>
        <authorList>
            <person name="Sakamoto M."/>
            <person name="Ikeyama N."/>
            <person name="Kunihiro T."/>
            <person name="Iino T."/>
            <person name="Yuki M."/>
            <person name="Ohkuma M."/>
        </authorList>
    </citation>
    <scope>NUCLEOTIDE SEQUENCE [LARGE SCALE GENOMIC DNA]</scope>
    <source>
        <strain evidence="1 2">6FBBBH3</strain>
    </source>
</reference>
<gene>
    <name evidence="1" type="ORF">SUTMEG_17540</name>
</gene>
<evidence type="ECO:0000313" key="2">
    <source>
        <dbReference type="Proteomes" id="UP000271003"/>
    </source>
</evidence>
<accession>A0A2Z6IBN7</accession>
<dbReference type="RefSeq" id="WP_123957691.1">
    <property type="nucleotide sequence ID" value="NZ_AP018786.1"/>
</dbReference>
<dbReference type="AlphaFoldDB" id="A0A2Z6IBN7"/>
<protein>
    <submittedName>
        <fullName evidence="1">Uncharacterized protein</fullName>
    </submittedName>
</protein>
<sequence length="68" mass="7817">MTSVLRILANGMAALGSPLITKGYPENSRTPFSDDRRRLLADYRRVERDLRRSIDKVKQENASETHSR</sequence>
<proteinExistence type="predicted"/>
<dbReference type="Proteomes" id="UP000271003">
    <property type="component" value="Chromosome"/>
</dbReference>
<keyword evidence="2" id="KW-1185">Reference proteome</keyword>
<evidence type="ECO:0000313" key="1">
    <source>
        <dbReference type="EMBL" id="BBF23863.1"/>
    </source>
</evidence>
<name>A0A2Z6IBN7_9BURK</name>
<dbReference type="EMBL" id="AP018786">
    <property type="protein sequence ID" value="BBF23863.1"/>
    <property type="molecule type" value="Genomic_DNA"/>
</dbReference>
<organism evidence="1 2">
    <name type="scientific">Sutterella megalosphaeroides</name>
    <dbReference type="NCBI Taxonomy" id="2494234"/>
    <lineage>
        <taxon>Bacteria</taxon>
        <taxon>Pseudomonadati</taxon>
        <taxon>Pseudomonadota</taxon>
        <taxon>Betaproteobacteria</taxon>
        <taxon>Burkholderiales</taxon>
        <taxon>Sutterellaceae</taxon>
        <taxon>Sutterella</taxon>
    </lineage>
</organism>
<dbReference type="KEGG" id="sutt:SUTMEG_17540"/>